<reference evidence="2 3" key="1">
    <citation type="submission" date="2019-12" db="EMBL/GenBank/DDBJ databases">
        <title>Genomic-based taxomic classification of the family Erythrobacteraceae.</title>
        <authorList>
            <person name="Xu L."/>
        </authorList>
    </citation>
    <scope>NUCLEOTIDE SEQUENCE [LARGE SCALE GENOMIC DNA]</scope>
    <source>
        <strain evidence="2 3">LMG 29519</strain>
    </source>
</reference>
<keyword evidence="1" id="KW-0732">Signal</keyword>
<dbReference type="EMBL" id="WTYR01000001">
    <property type="protein sequence ID" value="MXP09267.1"/>
    <property type="molecule type" value="Genomic_DNA"/>
</dbReference>
<evidence type="ECO:0000313" key="2">
    <source>
        <dbReference type="EMBL" id="MXP09267.1"/>
    </source>
</evidence>
<dbReference type="RefSeq" id="WP_160615964.1">
    <property type="nucleotide sequence ID" value="NZ_WTYR01000001.1"/>
</dbReference>
<sequence length="246" mass="25435">MIRIAFPLAAVAALALSACSDGPDTVEGSDETDLDNVDTVSEAEAEKEALPADDFADLELGAKIDGPQGTEVKTTLSNQAGNFADITSYVSCPDGLDPCDPREAPEGTVFTYVHVVYPGEDMDPTTGAGEGVSSSDVERATMFRMTRPARGFTGKAGFSKGEVEAAIGTKADVVITCNDGALVWTVSAGDGGDQWQAREPITFWWQSTLPPVGPADAYEIEVDGTLASGNGPYPGKSDSAAQGCAG</sequence>
<feature type="signal peptide" evidence="1">
    <location>
        <begin position="1"/>
        <end position="20"/>
    </location>
</feature>
<name>A0A6I4U4V9_9SPHN</name>
<evidence type="ECO:0000256" key="1">
    <source>
        <dbReference type="SAM" id="SignalP"/>
    </source>
</evidence>
<gene>
    <name evidence="2" type="ORF">GRI68_03640</name>
</gene>
<organism evidence="2 3">
    <name type="scientific">Alteriqipengyuania halimionae</name>
    <dbReference type="NCBI Taxonomy" id="1926630"/>
    <lineage>
        <taxon>Bacteria</taxon>
        <taxon>Pseudomonadati</taxon>
        <taxon>Pseudomonadota</taxon>
        <taxon>Alphaproteobacteria</taxon>
        <taxon>Sphingomonadales</taxon>
        <taxon>Erythrobacteraceae</taxon>
        <taxon>Alteriqipengyuania</taxon>
    </lineage>
</organism>
<dbReference type="OrthoDB" id="7063485at2"/>
<dbReference type="Proteomes" id="UP000429229">
    <property type="component" value="Unassembled WGS sequence"/>
</dbReference>
<accession>A0A6I4U4V9</accession>
<comment type="caution">
    <text evidence="2">The sequence shown here is derived from an EMBL/GenBank/DDBJ whole genome shotgun (WGS) entry which is preliminary data.</text>
</comment>
<dbReference type="AlphaFoldDB" id="A0A6I4U4V9"/>
<keyword evidence="3" id="KW-1185">Reference proteome</keyword>
<proteinExistence type="predicted"/>
<feature type="chain" id="PRO_5026175168" evidence="1">
    <location>
        <begin position="21"/>
        <end position="246"/>
    </location>
</feature>
<protein>
    <submittedName>
        <fullName evidence="2">Uncharacterized protein</fullName>
    </submittedName>
</protein>
<evidence type="ECO:0000313" key="3">
    <source>
        <dbReference type="Proteomes" id="UP000429229"/>
    </source>
</evidence>
<dbReference type="PROSITE" id="PS51257">
    <property type="entry name" value="PROKAR_LIPOPROTEIN"/>
    <property type="match status" value="1"/>
</dbReference>